<sequence length="481" mass="53379">MHHCLQITEVLTVIAKHVQGSRNDNASIASMARTCQVFSEVALDILWAEQESLVPLIYTLPSSLLEERVATGPTGCAMMLLLRRPMVSSDWSRFSIYAPRIKILKLGLSFKGIRYQLEEVVSRFYMEPYRDKSLLPNLRCFTIDIPNNDILPHIHLFCGAELSNLSISFTEDHPKDGLEALLTALRERSPSILFFVLGDVYQRIMDGPSLSIFSNFICSLDKLQSLSFIPELPSHVWIRLASSPIAALNISLPSGQQDHPSLSTYLPQKSFLSLTALNISMDDMNSWLDFTSFSPTPLQMINLSLTFTPSPAELKSCFLSLESFASTLTMFMLNATQGMNLRGPQSQSDAHISNEAFVPLLTLHRLQILALVVDVIVRIDDSLLHDMARAWPRMTNLDFSSVRVEEGQPQATLAGLLPFAKNCVHLKSLGLTIDSGPVPESSVSQNSLRRLVLGRGLRGLEGSIVAPFLSSVFPNATVVYQ</sequence>
<proteinExistence type="predicted"/>
<dbReference type="OrthoDB" id="3543113at2759"/>
<evidence type="ECO:0000313" key="1">
    <source>
        <dbReference type="EMBL" id="KDQ51255.1"/>
    </source>
</evidence>
<reference evidence="2" key="1">
    <citation type="journal article" date="2014" name="Proc. Natl. Acad. Sci. U.S.A.">
        <title>Extensive sampling of basidiomycete genomes demonstrates inadequacy of the white-rot/brown-rot paradigm for wood decay fungi.</title>
        <authorList>
            <person name="Riley R."/>
            <person name="Salamov A.A."/>
            <person name="Brown D.W."/>
            <person name="Nagy L.G."/>
            <person name="Floudas D."/>
            <person name="Held B.W."/>
            <person name="Levasseur A."/>
            <person name="Lombard V."/>
            <person name="Morin E."/>
            <person name="Otillar R."/>
            <person name="Lindquist E.A."/>
            <person name="Sun H."/>
            <person name="LaButti K.M."/>
            <person name="Schmutz J."/>
            <person name="Jabbour D."/>
            <person name="Luo H."/>
            <person name="Baker S.E."/>
            <person name="Pisabarro A.G."/>
            <person name="Walton J.D."/>
            <person name="Blanchette R.A."/>
            <person name="Henrissat B."/>
            <person name="Martin F."/>
            <person name="Cullen D."/>
            <person name="Hibbett D.S."/>
            <person name="Grigoriev I.V."/>
        </authorList>
    </citation>
    <scope>NUCLEOTIDE SEQUENCE [LARGE SCALE GENOMIC DNA]</scope>
    <source>
        <strain evidence="2">MUCL 33604</strain>
    </source>
</reference>
<keyword evidence="2" id="KW-1185">Reference proteome</keyword>
<evidence type="ECO:0000313" key="2">
    <source>
        <dbReference type="Proteomes" id="UP000027265"/>
    </source>
</evidence>
<dbReference type="HOGENOM" id="CLU_021164_0_0_1"/>
<organism evidence="1 2">
    <name type="scientific">Jaapia argillacea MUCL 33604</name>
    <dbReference type="NCBI Taxonomy" id="933084"/>
    <lineage>
        <taxon>Eukaryota</taxon>
        <taxon>Fungi</taxon>
        <taxon>Dikarya</taxon>
        <taxon>Basidiomycota</taxon>
        <taxon>Agaricomycotina</taxon>
        <taxon>Agaricomycetes</taxon>
        <taxon>Agaricomycetidae</taxon>
        <taxon>Jaapiales</taxon>
        <taxon>Jaapiaceae</taxon>
        <taxon>Jaapia</taxon>
    </lineage>
</organism>
<dbReference type="AlphaFoldDB" id="A0A067PBN7"/>
<protein>
    <recommendedName>
        <fullName evidence="3">F-box domain-containing protein</fullName>
    </recommendedName>
</protein>
<dbReference type="InParanoid" id="A0A067PBN7"/>
<gene>
    <name evidence="1" type="ORF">JAAARDRAFT_211219</name>
</gene>
<accession>A0A067PBN7</accession>
<dbReference type="Proteomes" id="UP000027265">
    <property type="component" value="Unassembled WGS sequence"/>
</dbReference>
<name>A0A067PBN7_9AGAM</name>
<dbReference type="EMBL" id="KL197750">
    <property type="protein sequence ID" value="KDQ51255.1"/>
    <property type="molecule type" value="Genomic_DNA"/>
</dbReference>
<evidence type="ECO:0008006" key="3">
    <source>
        <dbReference type="Google" id="ProtNLM"/>
    </source>
</evidence>